<name>A0A9P7FZV8_9AGAR</name>
<keyword evidence="6" id="KW-1185">Reference proteome</keyword>
<feature type="domain" description="GDP/GTP exchange factor Sec2 N-terminal" evidence="4">
    <location>
        <begin position="92"/>
        <end position="223"/>
    </location>
</feature>
<dbReference type="PANTHER" id="PTHR14430:SF0">
    <property type="entry name" value="SEC2P DOMAIN-CONTAINING PROTEIN"/>
    <property type="match status" value="1"/>
</dbReference>
<organism evidence="5 6">
    <name type="scientific">Sphagnurus paluster</name>
    <dbReference type="NCBI Taxonomy" id="117069"/>
    <lineage>
        <taxon>Eukaryota</taxon>
        <taxon>Fungi</taxon>
        <taxon>Dikarya</taxon>
        <taxon>Basidiomycota</taxon>
        <taxon>Agaricomycotina</taxon>
        <taxon>Agaricomycetes</taxon>
        <taxon>Agaricomycetidae</taxon>
        <taxon>Agaricales</taxon>
        <taxon>Tricholomatineae</taxon>
        <taxon>Lyophyllaceae</taxon>
        <taxon>Sphagnurus</taxon>
    </lineage>
</organism>
<feature type="region of interest" description="Disordered" evidence="3">
    <location>
        <begin position="723"/>
        <end position="894"/>
    </location>
</feature>
<feature type="compositionally biased region" description="Basic and acidic residues" evidence="3">
    <location>
        <begin position="45"/>
        <end position="54"/>
    </location>
</feature>
<dbReference type="GO" id="GO:0070319">
    <property type="term" value="C:Golgi to plasma membrane transport vesicle"/>
    <property type="evidence" value="ECO:0007669"/>
    <property type="project" value="TreeGrafter"/>
</dbReference>
<evidence type="ECO:0000256" key="1">
    <source>
        <dbReference type="ARBA" id="ARBA00023054"/>
    </source>
</evidence>
<feature type="compositionally biased region" description="Polar residues" evidence="3">
    <location>
        <begin position="406"/>
        <end position="417"/>
    </location>
</feature>
<dbReference type="InterPro" id="IPR009449">
    <property type="entry name" value="Sec2_N"/>
</dbReference>
<keyword evidence="1 2" id="KW-0175">Coiled coil</keyword>
<evidence type="ECO:0000313" key="5">
    <source>
        <dbReference type="EMBL" id="KAG5638290.1"/>
    </source>
</evidence>
<dbReference type="PANTHER" id="PTHR14430">
    <property type="entry name" value="RABIN3-RELATED"/>
    <property type="match status" value="1"/>
</dbReference>
<feature type="compositionally biased region" description="Low complexity" evidence="3">
    <location>
        <begin position="30"/>
        <end position="44"/>
    </location>
</feature>
<accession>A0A9P7FZV8</accession>
<dbReference type="Gene3D" id="6.10.140.910">
    <property type="match status" value="1"/>
</dbReference>
<sequence>MAEAPHETDDGQQNHVTPEPNPKVEENMKSNLTNGTTNGTTSTNDDIKRPRTGSDPDAQDMLISSLRSQIQDLFSQVTELNTKLVKSYDRVSDLEDDIHVASAAARASSLKISQLELERTQHLSALNTGLLVERTHVTAELTRLMEKATEEAAQRGQAESARQDIEKDLDDLSASLFGQANSMVAEARFAQHLSEQKVANAERALKGAEEAVSVMQQQMQALQAEKEEAERKAQEALIVMGKGKYVERRESITRPIRLRNSHVPYQDFLLFVAHLRSLHSSSSHPPTITTLLPLPFLARVSTEDSEPTLRLDLAPSLNWLSRRTVLSAIHNGQLIIEPISSATLLQESGTPGTHNGSNSISCALCGTPIFAPETSTSRPQPPLLSQLNTNSLSWSTSLFKKPSNSTAYSISANNSQPSTPPAHSVNRSFQQLAPPQVYIFRLAPQASNNAPATSIPSKIGSSGGSTSISQCTDQNSHTPNNTSTTQSSTIYPLCTNNWCLMRLRTTCTLWAFMRTGIVEKLWEEQVPTLLPPTIITSPIGEKPPVPPRRRGLWGMASALGGRASSWSEGDKEKTKKSASVVSKPDKPAEPRRLPPPPPPAQPDMTAANAPVPRTLPPPLPKRNEVRTSPPALPDTESTNTHAQETIPTLPPRPPRRPVTPASVPLPESRPHTPPVPSSVSIPIVVGSVPPPLPRRAAARASRAFTEIPPNPIHTGEVEAIAESKAEHEDSAAVAVHSVGESEVRAPIPTEEVQGSTLRDKEPVDSGAMEVVGTEAQKLSPRNSEEARPEPEVVSPTEPLLLKEHEGSDEETTQTSAANDDEGKDEAVEQGNSVDNTERALLTEKGAVKSDEEAKDETPRVSSDEEGTSDTSDFKSSESHEKKVDDDKGLYIGDATWEERTWKEVVRLREEMFWARIGGSR</sequence>
<feature type="region of interest" description="Disordered" evidence="3">
    <location>
        <begin position="560"/>
        <end position="682"/>
    </location>
</feature>
<dbReference type="EMBL" id="JABCKI010005770">
    <property type="protein sequence ID" value="KAG5638290.1"/>
    <property type="molecule type" value="Genomic_DNA"/>
</dbReference>
<dbReference type="GO" id="GO:0005085">
    <property type="term" value="F:guanyl-nucleotide exchange factor activity"/>
    <property type="evidence" value="ECO:0007669"/>
    <property type="project" value="InterPro"/>
</dbReference>
<reference evidence="5" key="1">
    <citation type="submission" date="2021-02" db="EMBL/GenBank/DDBJ databases">
        <authorList>
            <person name="Nieuwenhuis M."/>
            <person name="Van De Peppel L.J.J."/>
        </authorList>
    </citation>
    <scope>NUCLEOTIDE SEQUENCE</scope>
    <source>
        <strain evidence="5">D49</strain>
    </source>
</reference>
<dbReference type="CDD" id="cd21044">
    <property type="entry name" value="Rab11BD_RAB3IP_like"/>
    <property type="match status" value="1"/>
</dbReference>
<dbReference type="InterPro" id="IPR040351">
    <property type="entry name" value="RAB3IL/RAB3IP/Sec2"/>
</dbReference>
<feature type="compositionally biased region" description="Basic and acidic residues" evidence="3">
    <location>
        <begin position="835"/>
        <end position="862"/>
    </location>
</feature>
<reference evidence="5" key="2">
    <citation type="submission" date="2021-10" db="EMBL/GenBank/DDBJ databases">
        <title>Phylogenomics reveals ancestral predisposition of the termite-cultivated fungus Termitomyces towards a domesticated lifestyle.</title>
        <authorList>
            <person name="Auxier B."/>
            <person name="Grum-Grzhimaylo A."/>
            <person name="Cardenas M.E."/>
            <person name="Lodge J.D."/>
            <person name="Laessoe T."/>
            <person name="Pedersen O."/>
            <person name="Smith M.E."/>
            <person name="Kuyper T.W."/>
            <person name="Franco-Molano E.A."/>
            <person name="Baroni T.J."/>
            <person name="Aanen D.K."/>
        </authorList>
    </citation>
    <scope>NUCLEOTIDE SEQUENCE</scope>
    <source>
        <strain evidence="5">D49</strain>
    </source>
</reference>
<evidence type="ECO:0000256" key="3">
    <source>
        <dbReference type="SAM" id="MobiDB-lite"/>
    </source>
</evidence>
<feature type="compositionally biased region" description="Basic and acidic residues" evidence="3">
    <location>
        <begin position="583"/>
        <end position="592"/>
    </location>
</feature>
<gene>
    <name evidence="5" type="ORF">H0H81_000815</name>
</gene>
<protein>
    <recommendedName>
        <fullName evidence="4">GDP/GTP exchange factor Sec2 N-terminal domain-containing protein</fullName>
    </recommendedName>
</protein>
<feature type="region of interest" description="Disordered" evidence="3">
    <location>
        <begin position="406"/>
        <end position="426"/>
    </location>
</feature>
<feature type="region of interest" description="Disordered" evidence="3">
    <location>
        <begin position="450"/>
        <end position="488"/>
    </location>
</feature>
<dbReference type="Proteomes" id="UP000717328">
    <property type="component" value="Unassembled WGS sequence"/>
</dbReference>
<dbReference type="Pfam" id="PF06428">
    <property type="entry name" value="Sec2p"/>
    <property type="match status" value="1"/>
</dbReference>
<dbReference type="SUPFAM" id="SSF144284">
    <property type="entry name" value="Sec2 N-terminal region"/>
    <property type="match status" value="1"/>
</dbReference>
<dbReference type="GO" id="GO:0006887">
    <property type="term" value="P:exocytosis"/>
    <property type="evidence" value="ECO:0007669"/>
    <property type="project" value="TreeGrafter"/>
</dbReference>
<comment type="caution">
    <text evidence="5">The sequence shown here is derived from an EMBL/GenBank/DDBJ whole genome shotgun (WGS) entry which is preliminary data.</text>
</comment>
<dbReference type="AlphaFoldDB" id="A0A9P7FZV8"/>
<feature type="compositionally biased region" description="Basic and acidic residues" evidence="3">
    <location>
        <begin position="871"/>
        <end position="888"/>
    </location>
</feature>
<feature type="region of interest" description="Disordered" evidence="3">
    <location>
        <begin position="1"/>
        <end position="58"/>
    </location>
</feature>
<evidence type="ECO:0000259" key="4">
    <source>
        <dbReference type="Pfam" id="PF06428"/>
    </source>
</evidence>
<dbReference type="OrthoDB" id="1748564at2759"/>
<dbReference type="GO" id="GO:0051286">
    <property type="term" value="C:cell tip"/>
    <property type="evidence" value="ECO:0007669"/>
    <property type="project" value="TreeGrafter"/>
</dbReference>
<proteinExistence type="predicted"/>
<feature type="compositionally biased region" description="Low complexity" evidence="3">
    <location>
        <begin position="454"/>
        <end position="488"/>
    </location>
</feature>
<feature type="coiled-coil region" evidence="2">
    <location>
        <begin position="155"/>
        <end position="239"/>
    </location>
</feature>
<evidence type="ECO:0000256" key="2">
    <source>
        <dbReference type="SAM" id="Coils"/>
    </source>
</evidence>
<evidence type="ECO:0000313" key="6">
    <source>
        <dbReference type="Proteomes" id="UP000717328"/>
    </source>
</evidence>